<evidence type="ECO:0000313" key="1">
    <source>
        <dbReference type="EMBL" id="NUW29858.1"/>
    </source>
</evidence>
<dbReference type="AlphaFoldDB" id="A0A7Y6I2D5"/>
<dbReference type="SUPFAM" id="SSF48452">
    <property type="entry name" value="TPR-like"/>
    <property type="match status" value="1"/>
</dbReference>
<comment type="caution">
    <text evidence="1">The sequence shown here is derived from an EMBL/GenBank/DDBJ whole genome shotgun (WGS) entry which is preliminary data.</text>
</comment>
<dbReference type="Gene3D" id="1.25.40.10">
    <property type="entry name" value="Tetratricopeptide repeat domain"/>
    <property type="match status" value="1"/>
</dbReference>
<dbReference type="Proteomes" id="UP000586042">
    <property type="component" value="Unassembled WGS sequence"/>
</dbReference>
<name>A0A7Y6I2D5_9ACTN</name>
<dbReference type="EMBL" id="JABWGN010000001">
    <property type="protein sequence ID" value="NUW29858.1"/>
    <property type="molecule type" value="Genomic_DNA"/>
</dbReference>
<gene>
    <name evidence="1" type="ORF">HTZ77_00200</name>
</gene>
<accession>A0A7Y6I2D5</accession>
<protein>
    <recommendedName>
        <fullName evidence="3">Tetratricopeptide repeat protein</fullName>
    </recommendedName>
</protein>
<reference evidence="1 2" key="1">
    <citation type="submission" date="2020-06" db="EMBL/GenBank/DDBJ databases">
        <title>Nonomuraea sp. SMC257, a novel actinomycete isolated from soil.</title>
        <authorList>
            <person name="Chanama M."/>
        </authorList>
    </citation>
    <scope>NUCLEOTIDE SEQUENCE [LARGE SCALE GENOMIC DNA]</scope>
    <source>
        <strain evidence="1 2">SMC257</strain>
    </source>
</reference>
<evidence type="ECO:0000313" key="2">
    <source>
        <dbReference type="Proteomes" id="UP000586042"/>
    </source>
</evidence>
<dbReference type="InterPro" id="IPR011990">
    <property type="entry name" value="TPR-like_helical_dom_sf"/>
</dbReference>
<sequence>MSNEVGHGGDAARLARAARSGAGRAAPHTLLARLAVVEARGWGLAGDHREARAAIRRADRAISRSVPATDPEWLATFTPAHHAGSVMHALRDLGLHDEAARHAELALDLPASNVRTLALHQTLLATVHAAQGDLEAACATASKALTAHPHLASARLRTRLRDFARRLKPHQDVRCVRDYTEHARELLTTP</sequence>
<keyword evidence="2" id="KW-1185">Reference proteome</keyword>
<evidence type="ECO:0008006" key="3">
    <source>
        <dbReference type="Google" id="ProtNLM"/>
    </source>
</evidence>
<proteinExistence type="predicted"/>
<dbReference type="RefSeq" id="WP_175587362.1">
    <property type="nucleotide sequence ID" value="NZ_JABWGN010000001.1"/>
</dbReference>
<organism evidence="1 2">
    <name type="scientific">Nonomuraea montanisoli</name>
    <dbReference type="NCBI Taxonomy" id="2741721"/>
    <lineage>
        <taxon>Bacteria</taxon>
        <taxon>Bacillati</taxon>
        <taxon>Actinomycetota</taxon>
        <taxon>Actinomycetes</taxon>
        <taxon>Streptosporangiales</taxon>
        <taxon>Streptosporangiaceae</taxon>
        <taxon>Nonomuraea</taxon>
    </lineage>
</organism>